<evidence type="ECO:0000313" key="3">
    <source>
        <dbReference type="EMBL" id="KAG7550327.1"/>
    </source>
</evidence>
<feature type="region of interest" description="Disordered" evidence="1">
    <location>
        <begin position="102"/>
        <end position="142"/>
    </location>
</feature>
<reference evidence="3 4" key="1">
    <citation type="submission" date="2020-12" db="EMBL/GenBank/DDBJ databases">
        <title>Concerted genomic and epigenomic changes stabilize Arabidopsis allopolyploids.</title>
        <authorList>
            <person name="Chen Z."/>
        </authorList>
    </citation>
    <scope>NUCLEOTIDE SEQUENCE [LARGE SCALE GENOMIC DNA]</scope>
    <source>
        <strain evidence="3">Allo738</strain>
        <tissue evidence="3">Leaf</tissue>
    </source>
</reference>
<evidence type="ECO:0008006" key="5">
    <source>
        <dbReference type="Google" id="ProtNLM"/>
    </source>
</evidence>
<keyword evidence="2" id="KW-1133">Transmembrane helix</keyword>
<dbReference type="Proteomes" id="UP000694240">
    <property type="component" value="Chromosome 11"/>
</dbReference>
<feature type="non-terminal residue" evidence="3">
    <location>
        <position position="170"/>
    </location>
</feature>
<dbReference type="EMBL" id="JAEFBK010000011">
    <property type="protein sequence ID" value="KAG7550327.1"/>
    <property type="molecule type" value="Genomic_DNA"/>
</dbReference>
<name>A0A8T1YUZ4_9BRAS</name>
<keyword evidence="2" id="KW-0812">Transmembrane</keyword>
<evidence type="ECO:0000313" key="4">
    <source>
        <dbReference type="Proteomes" id="UP000694240"/>
    </source>
</evidence>
<evidence type="ECO:0000256" key="2">
    <source>
        <dbReference type="SAM" id="Phobius"/>
    </source>
</evidence>
<feature type="transmembrane region" description="Helical" evidence="2">
    <location>
        <begin position="18"/>
        <end position="35"/>
    </location>
</feature>
<evidence type="ECO:0000256" key="1">
    <source>
        <dbReference type="SAM" id="MobiDB-lite"/>
    </source>
</evidence>
<gene>
    <name evidence="3" type="ORF">ISN45_Aa06g011210</name>
</gene>
<feature type="compositionally biased region" description="Basic residues" evidence="1">
    <location>
        <begin position="129"/>
        <end position="140"/>
    </location>
</feature>
<keyword evidence="2" id="KW-0472">Membrane</keyword>
<dbReference type="AlphaFoldDB" id="A0A8T1YUZ4"/>
<protein>
    <recommendedName>
        <fullName evidence="5">Transmembrane protein</fullName>
    </recommendedName>
</protein>
<sequence>MDQSRVLRFLGQVETCRVVLLMLMVVAFVSGLQYFELAPVLSIVSPGNGTVSEYRESNGTTKSAENETFLASQEASTELKPYNNITTEVLKSSEHKFLNVSPKIEASGQSRRSNETASSLHSLQPKIPQIHKKYPHRSTKKPPLVVISITQMNNMILKRHNDPKNSLVCK</sequence>
<comment type="caution">
    <text evidence="3">The sequence shown here is derived from an EMBL/GenBank/DDBJ whole genome shotgun (WGS) entry which is preliminary data.</text>
</comment>
<accession>A0A8T1YUZ4</accession>
<organism evidence="3 4">
    <name type="scientific">Arabidopsis thaliana x Arabidopsis arenosa</name>
    <dbReference type="NCBI Taxonomy" id="1240361"/>
    <lineage>
        <taxon>Eukaryota</taxon>
        <taxon>Viridiplantae</taxon>
        <taxon>Streptophyta</taxon>
        <taxon>Embryophyta</taxon>
        <taxon>Tracheophyta</taxon>
        <taxon>Spermatophyta</taxon>
        <taxon>Magnoliopsida</taxon>
        <taxon>eudicotyledons</taxon>
        <taxon>Gunneridae</taxon>
        <taxon>Pentapetalae</taxon>
        <taxon>rosids</taxon>
        <taxon>malvids</taxon>
        <taxon>Brassicales</taxon>
        <taxon>Brassicaceae</taxon>
        <taxon>Camelineae</taxon>
        <taxon>Arabidopsis</taxon>
    </lineage>
</organism>
<feature type="compositionally biased region" description="Polar residues" evidence="1">
    <location>
        <begin position="107"/>
        <end position="122"/>
    </location>
</feature>
<proteinExistence type="predicted"/>
<keyword evidence="4" id="KW-1185">Reference proteome</keyword>